<proteinExistence type="predicted"/>
<keyword evidence="2" id="KW-1185">Reference proteome</keyword>
<dbReference type="Proteomes" id="UP000799755">
    <property type="component" value="Unassembled WGS sequence"/>
</dbReference>
<gene>
    <name evidence="1" type="ORF">BDR25DRAFT_336532</name>
</gene>
<reference evidence="1" key="1">
    <citation type="journal article" date="2020" name="Stud. Mycol.">
        <title>101 Dothideomycetes genomes: a test case for predicting lifestyles and emergence of pathogens.</title>
        <authorList>
            <person name="Haridas S."/>
            <person name="Albert R."/>
            <person name="Binder M."/>
            <person name="Bloem J."/>
            <person name="Labutti K."/>
            <person name="Salamov A."/>
            <person name="Andreopoulos B."/>
            <person name="Baker S."/>
            <person name="Barry K."/>
            <person name="Bills G."/>
            <person name="Bluhm B."/>
            <person name="Cannon C."/>
            <person name="Castanera R."/>
            <person name="Culley D."/>
            <person name="Daum C."/>
            <person name="Ezra D."/>
            <person name="Gonzalez J."/>
            <person name="Henrissat B."/>
            <person name="Kuo A."/>
            <person name="Liang C."/>
            <person name="Lipzen A."/>
            <person name="Lutzoni F."/>
            <person name="Magnuson J."/>
            <person name="Mondo S."/>
            <person name="Nolan M."/>
            <person name="Ohm R."/>
            <person name="Pangilinan J."/>
            <person name="Park H.-J."/>
            <person name="Ramirez L."/>
            <person name="Alfaro M."/>
            <person name="Sun H."/>
            <person name="Tritt A."/>
            <person name="Yoshinaga Y."/>
            <person name="Zwiers L.-H."/>
            <person name="Turgeon B."/>
            <person name="Goodwin S."/>
            <person name="Spatafora J."/>
            <person name="Crous P."/>
            <person name="Grigoriev I."/>
        </authorList>
    </citation>
    <scope>NUCLEOTIDE SEQUENCE</scope>
    <source>
        <strain evidence="1">ATCC 200398</strain>
    </source>
</reference>
<sequence>MPARTLPTISIADVKARNTVQSCYVTIGTKVYDVTSFLSDHPGGGDLILEHGGQDVGDMMKDEASHFHSEAAYEILDECLVGFVGNEQVLNGAVQSIKPAETVPLPLSRAGQAEPIYAATGMSTEEDLSRPTDPNTDYQTHKFLDLSKPLFLQVWNGGFQKDFYLEQVHRPRHYKGGDSAPLFGNVLEPLSKTPWWVVPTLWLPPVAYGTALGVGSLGVPVATAYWCTGVFIWTLVEYILHRFLFHLDYYLPDNRVGITLHFLLHGIHHYLPMDKYRLVMPPTLFLVLATPFWKLAHTIFFYNWYVAVTVYCGGIFGYVCYDLTHYFLHHRNLPAWYRELKKYHLRHHFADYQKGFGVTSRFWDWVFNTELEMPQPKVIKAS</sequence>
<evidence type="ECO:0000313" key="1">
    <source>
        <dbReference type="EMBL" id="KAF2466364.1"/>
    </source>
</evidence>
<name>A0ACB6QH73_9PLEO</name>
<comment type="caution">
    <text evidence="1">The sequence shown here is derived from an EMBL/GenBank/DDBJ whole genome shotgun (WGS) entry which is preliminary data.</text>
</comment>
<dbReference type="EMBL" id="MU003525">
    <property type="protein sequence ID" value="KAF2466364.1"/>
    <property type="molecule type" value="Genomic_DNA"/>
</dbReference>
<organism evidence="1 2">
    <name type="scientific">Lindgomyces ingoldianus</name>
    <dbReference type="NCBI Taxonomy" id="673940"/>
    <lineage>
        <taxon>Eukaryota</taxon>
        <taxon>Fungi</taxon>
        <taxon>Dikarya</taxon>
        <taxon>Ascomycota</taxon>
        <taxon>Pezizomycotina</taxon>
        <taxon>Dothideomycetes</taxon>
        <taxon>Pleosporomycetidae</taxon>
        <taxon>Pleosporales</taxon>
        <taxon>Lindgomycetaceae</taxon>
        <taxon>Lindgomyces</taxon>
    </lineage>
</organism>
<accession>A0ACB6QH73</accession>
<evidence type="ECO:0000313" key="2">
    <source>
        <dbReference type="Proteomes" id="UP000799755"/>
    </source>
</evidence>
<protein>
    <submittedName>
        <fullName evidence="1">Inositolphosphorylceramide-B hydroxylase</fullName>
    </submittedName>
</protein>